<dbReference type="Proteomes" id="UP001205748">
    <property type="component" value="Unassembled WGS sequence"/>
</dbReference>
<gene>
    <name evidence="1" type="ORF">NSA47_07740</name>
</gene>
<evidence type="ECO:0000313" key="1">
    <source>
        <dbReference type="EMBL" id="MCR1898874.1"/>
    </source>
</evidence>
<dbReference type="EMBL" id="JANKAS010000005">
    <property type="protein sequence ID" value="MCR1898874.1"/>
    <property type="molecule type" value="Genomic_DNA"/>
</dbReference>
<proteinExistence type="predicted"/>
<keyword evidence="2" id="KW-1185">Reference proteome</keyword>
<comment type="caution">
    <text evidence="1">The sequence shown here is derived from an EMBL/GenBank/DDBJ whole genome shotgun (WGS) entry which is preliminary data.</text>
</comment>
<name>A0AAE3L2M8_9FIRM</name>
<dbReference type="RefSeq" id="WP_257530645.1">
    <property type="nucleotide sequence ID" value="NZ_JANKAS010000005.1"/>
</dbReference>
<dbReference type="AlphaFoldDB" id="A0AAE3L2M8"/>
<organism evidence="1 2">
    <name type="scientific">Irregularibacter muris</name>
    <dbReference type="NCBI Taxonomy" id="1796619"/>
    <lineage>
        <taxon>Bacteria</taxon>
        <taxon>Bacillati</taxon>
        <taxon>Bacillota</taxon>
        <taxon>Clostridia</taxon>
        <taxon>Eubacteriales</taxon>
        <taxon>Eubacteriaceae</taxon>
        <taxon>Irregularibacter</taxon>
    </lineage>
</organism>
<evidence type="ECO:0000313" key="2">
    <source>
        <dbReference type="Proteomes" id="UP001205748"/>
    </source>
</evidence>
<accession>A0AAE3L2M8</accession>
<reference evidence="1" key="1">
    <citation type="submission" date="2022-07" db="EMBL/GenBank/DDBJ databases">
        <title>Enhanced cultured diversity of the mouse gut microbiota enables custom-made synthetic communities.</title>
        <authorList>
            <person name="Afrizal A."/>
        </authorList>
    </citation>
    <scope>NUCLEOTIDE SEQUENCE</scope>
    <source>
        <strain evidence="1">DSM 28593</strain>
    </source>
</reference>
<sequence>MDGNQTKELSALKDLIETFLAHTEKWLQDGIIDKDTYEEIRKEKIIFTVLGKN</sequence>
<protein>
    <submittedName>
        <fullName evidence="1">Uncharacterized protein</fullName>
    </submittedName>
</protein>